<dbReference type="EMBL" id="JAGMUV010000012">
    <property type="protein sequence ID" value="KAH7137904.1"/>
    <property type="molecule type" value="Genomic_DNA"/>
</dbReference>
<organism evidence="1 2">
    <name type="scientific">Dactylonectria macrodidyma</name>
    <dbReference type="NCBI Taxonomy" id="307937"/>
    <lineage>
        <taxon>Eukaryota</taxon>
        <taxon>Fungi</taxon>
        <taxon>Dikarya</taxon>
        <taxon>Ascomycota</taxon>
        <taxon>Pezizomycotina</taxon>
        <taxon>Sordariomycetes</taxon>
        <taxon>Hypocreomycetidae</taxon>
        <taxon>Hypocreales</taxon>
        <taxon>Nectriaceae</taxon>
        <taxon>Dactylonectria</taxon>
    </lineage>
</organism>
<accession>A0A9P9EEF7</accession>
<name>A0A9P9EEF7_9HYPO</name>
<sequence length="192" mass="20898">MRQTYFGVFKGQASATAKLPCLGCRHRNKLCVVELGESVCAPCRSGIVACVWTDGPNPPQEDQQDDANDAVWAQLSKLGGLGHELSLLLREMQPSQSRRASEVVSSGKAATDRHAYRCSETEAAASAIDRDTTKVLSSLRLAPGERGLLRPFSTSKEMDFIQNGIGNGQLVSARNGDCFALLYDDREEKNHL</sequence>
<protein>
    <recommendedName>
        <fullName evidence="3">Zn(2)-C6 fungal-type domain-containing protein</fullName>
    </recommendedName>
</protein>
<evidence type="ECO:0000313" key="2">
    <source>
        <dbReference type="Proteomes" id="UP000738349"/>
    </source>
</evidence>
<evidence type="ECO:0008006" key="3">
    <source>
        <dbReference type="Google" id="ProtNLM"/>
    </source>
</evidence>
<dbReference type="AlphaFoldDB" id="A0A9P9EEF7"/>
<evidence type="ECO:0000313" key="1">
    <source>
        <dbReference type="EMBL" id="KAH7137904.1"/>
    </source>
</evidence>
<dbReference type="Proteomes" id="UP000738349">
    <property type="component" value="Unassembled WGS sequence"/>
</dbReference>
<gene>
    <name evidence="1" type="ORF">EDB81DRAFT_801784</name>
</gene>
<keyword evidence="2" id="KW-1185">Reference proteome</keyword>
<proteinExistence type="predicted"/>
<reference evidence="1" key="1">
    <citation type="journal article" date="2021" name="Nat. Commun.">
        <title>Genetic determinants of endophytism in the Arabidopsis root mycobiome.</title>
        <authorList>
            <person name="Mesny F."/>
            <person name="Miyauchi S."/>
            <person name="Thiergart T."/>
            <person name="Pickel B."/>
            <person name="Atanasova L."/>
            <person name="Karlsson M."/>
            <person name="Huettel B."/>
            <person name="Barry K.W."/>
            <person name="Haridas S."/>
            <person name="Chen C."/>
            <person name="Bauer D."/>
            <person name="Andreopoulos W."/>
            <person name="Pangilinan J."/>
            <person name="LaButti K."/>
            <person name="Riley R."/>
            <person name="Lipzen A."/>
            <person name="Clum A."/>
            <person name="Drula E."/>
            <person name="Henrissat B."/>
            <person name="Kohler A."/>
            <person name="Grigoriev I.V."/>
            <person name="Martin F.M."/>
            <person name="Hacquard S."/>
        </authorList>
    </citation>
    <scope>NUCLEOTIDE SEQUENCE</scope>
    <source>
        <strain evidence="1">MPI-CAGE-AT-0147</strain>
    </source>
</reference>
<comment type="caution">
    <text evidence="1">The sequence shown here is derived from an EMBL/GenBank/DDBJ whole genome shotgun (WGS) entry which is preliminary data.</text>
</comment>